<feature type="region of interest" description="Disordered" evidence="1">
    <location>
        <begin position="167"/>
        <end position="188"/>
    </location>
</feature>
<evidence type="ECO:0000256" key="1">
    <source>
        <dbReference type="SAM" id="MobiDB-lite"/>
    </source>
</evidence>
<name>A0A7S3IZ21_9SPIT</name>
<reference evidence="2" key="1">
    <citation type="submission" date="2021-01" db="EMBL/GenBank/DDBJ databases">
        <authorList>
            <person name="Corre E."/>
            <person name="Pelletier E."/>
            <person name="Niang G."/>
            <person name="Scheremetjew M."/>
            <person name="Finn R."/>
            <person name="Kale V."/>
            <person name="Holt S."/>
            <person name="Cochrane G."/>
            <person name="Meng A."/>
            <person name="Brown T."/>
            <person name="Cohen L."/>
        </authorList>
    </citation>
    <scope>NUCLEOTIDE SEQUENCE</scope>
    <source>
        <strain evidence="2">S3</strain>
    </source>
</reference>
<evidence type="ECO:0000313" key="2">
    <source>
        <dbReference type="EMBL" id="CAE0334622.1"/>
    </source>
</evidence>
<feature type="region of interest" description="Disordered" evidence="1">
    <location>
        <begin position="61"/>
        <end position="98"/>
    </location>
</feature>
<proteinExistence type="predicted"/>
<sequence>MPSPNPYGFKKADTFWTFGKDTPDREAFDHKSAREVFIPSENQDDAEATHHPLGFDTTQVRHHHHHKRHQKNRHSRDLTQVGYWGNGNGSGSEKQDGWWDIGHATKSEEEFDHKAAWSVFMPSDNKVDGTPSVGPNNWSQVQLGEKSKYSDYWRFLDYDSKDSEEFFDKARKPDIGSESRLDREPSSN</sequence>
<dbReference type="AlphaFoldDB" id="A0A7S3IZ21"/>
<gene>
    <name evidence="2" type="ORF">SINC0208_LOCUS15261</name>
</gene>
<feature type="compositionally biased region" description="Basic residues" evidence="1">
    <location>
        <begin position="61"/>
        <end position="74"/>
    </location>
</feature>
<protein>
    <submittedName>
        <fullName evidence="2">Uncharacterized protein</fullName>
    </submittedName>
</protein>
<accession>A0A7S3IZ21</accession>
<organism evidence="2">
    <name type="scientific">Strombidium inclinatum</name>
    <dbReference type="NCBI Taxonomy" id="197538"/>
    <lineage>
        <taxon>Eukaryota</taxon>
        <taxon>Sar</taxon>
        <taxon>Alveolata</taxon>
        <taxon>Ciliophora</taxon>
        <taxon>Intramacronucleata</taxon>
        <taxon>Spirotrichea</taxon>
        <taxon>Oligotrichia</taxon>
        <taxon>Strombidiidae</taxon>
        <taxon>Strombidium</taxon>
    </lineage>
</organism>
<dbReference type="EMBL" id="HBIH01037895">
    <property type="protein sequence ID" value="CAE0334622.1"/>
    <property type="molecule type" value="Transcribed_RNA"/>
</dbReference>